<dbReference type="InterPro" id="IPR053036">
    <property type="entry name" value="CellCycle_DNARepair_Reg"/>
</dbReference>
<dbReference type="PANTHER" id="PTHR47667:SF1">
    <property type="entry name" value="REGULATOR OF TY1 TRANSPOSITION PROTEIN 107"/>
    <property type="match status" value="1"/>
</dbReference>
<dbReference type="InParanoid" id="A0A151Z6K0"/>
<dbReference type="SMART" id="SM00292">
    <property type="entry name" value="BRCT"/>
    <property type="match status" value="1"/>
</dbReference>
<accession>A0A151Z6K0</accession>
<protein>
    <recommendedName>
        <fullName evidence="2">BRCT domain-containing protein</fullName>
    </recommendedName>
</protein>
<proteinExistence type="predicted"/>
<dbReference type="Pfam" id="PF00533">
    <property type="entry name" value="BRCT"/>
    <property type="match status" value="1"/>
</dbReference>
<evidence type="ECO:0000313" key="3">
    <source>
        <dbReference type="EMBL" id="KYQ89565.1"/>
    </source>
</evidence>
<comment type="caution">
    <text evidence="3">The sequence shown here is derived from an EMBL/GenBank/DDBJ whole genome shotgun (WGS) entry which is preliminary data.</text>
</comment>
<dbReference type="InterPro" id="IPR001357">
    <property type="entry name" value="BRCT_dom"/>
</dbReference>
<feature type="region of interest" description="Disordered" evidence="1">
    <location>
        <begin position="104"/>
        <end position="133"/>
    </location>
</feature>
<dbReference type="PROSITE" id="PS50172">
    <property type="entry name" value="BRCT"/>
    <property type="match status" value="1"/>
</dbReference>
<dbReference type="Gene3D" id="3.40.50.10190">
    <property type="entry name" value="BRCT domain"/>
    <property type="match status" value="1"/>
</dbReference>
<dbReference type="PANTHER" id="PTHR47667">
    <property type="entry name" value="REGULATOR OF TY1 TRANSPOSITION PROTEIN 107"/>
    <property type="match status" value="1"/>
</dbReference>
<dbReference type="OMA" id="TTIVICD"/>
<dbReference type="InterPro" id="IPR036420">
    <property type="entry name" value="BRCT_dom_sf"/>
</dbReference>
<dbReference type="EMBL" id="LODT01000039">
    <property type="protein sequence ID" value="KYQ89565.1"/>
    <property type="molecule type" value="Genomic_DNA"/>
</dbReference>
<evidence type="ECO:0000259" key="2">
    <source>
        <dbReference type="PROSITE" id="PS50172"/>
    </source>
</evidence>
<evidence type="ECO:0000313" key="4">
    <source>
        <dbReference type="Proteomes" id="UP000076078"/>
    </source>
</evidence>
<reference evidence="3 4" key="1">
    <citation type="submission" date="2015-12" db="EMBL/GenBank/DDBJ databases">
        <title>Dictyostelia acquired genes for synthesis and detection of signals that induce cell-type specialization by lateral gene transfer from prokaryotes.</title>
        <authorList>
            <person name="Gloeckner G."/>
            <person name="Schaap P."/>
        </authorList>
    </citation>
    <scope>NUCLEOTIDE SEQUENCE [LARGE SCALE GENOMIC DNA]</scope>
    <source>
        <strain evidence="3 4">TK</strain>
    </source>
</reference>
<dbReference type="OrthoDB" id="18334at2759"/>
<dbReference type="CDD" id="cd00027">
    <property type="entry name" value="BRCT"/>
    <property type="match status" value="1"/>
</dbReference>
<name>A0A151Z6K0_TIELA</name>
<dbReference type="SUPFAM" id="SSF52113">
    <property type="entry name" value="BRCT domain"/>
    <property type="match status" value="1"/>
</dbReference>
<sequence length="402" mass="46306">MTDVQMTEIFEDDVFAFIPSTPIDKDSRDKLSDLIEELGGTISRNITKKTTIVICDEFKDNQSDIEKAQKINSNLKIVKSIYLDECKTKQTKLELSTYILENPNNKNKRKLDDNEDGVTQNGDNDDNHQPQQKKVVKVDHFTEGSVWHGNLIYKSEDHYPFYMTLLKYNDDSTIEGSIEWPDYENAITRFKGHVEQPDKIQWEEFEFIKESDQIELPMKYEATLTMIGKEKKPALKGRLVYDPVTQKESYEDSDLQADFTILKQKQTAYTPSTTVLAASTSSLNNSTASVTPPPTTTPLELPWLLPIMRPMEGVMYKDYPFNYKITKRPKESELEGVIEWNEFNTKTRFKGSIDKEDVTFKEHEIISGDGVELPVDYKGKLNQDQTEIKGTYDYGTFTLTQI</sequence>
<dbReference type="FunCoup" id="A0A151Z6K0">
    <property type="interactions" value="738"/>
</dbReference>
<dbReference type="AlphaFoldDB" id="A0A151Z6K0"/>
<evidence type="ECO:0000256" key="1">
    <source>
        <dbReference type="SAM" id="MobiDB-lite"/>
    </source>
</evidence>
<keyword evidence="4" id="KW-1185">Reference proteome</keyword>
<dbReference type="Proteomes" id="UP000076078">
    <property type="component" value="Unassembled WGS sequence"/>
</dbReference>
<feature type="domain" description="BRCT" evidence="2">
    <location>
        <begin position="5"/>
        <end position="100"/>
    </location>
</feature>
<gene>
    <name evidence="3" type="ORF">DLAC_09516</name>
</gene>
<organism evidence="3 4">
    <name type="scientific">Tieghemostelium lacteum</name>
    <name type="common">Slime mold</name>
    <name type="synonym">Dictyostelium lacteum</name>
    <dbReference type="NCBI Taxonomy" id="361077"/>
    <lineage>
        <taxon>Eukaryota</taxon>
        <taxon>Amoebozoa</taxon>
        <taxon>Evosea</taxon>
        <taxon>Eumycetozoa</taxon>
        <taxon>Dictyostelia</taxon>
        <taxon>Dictyosteliales</taxon>
        <taxon>Raperosteliaceae</taxon>
        <taxon>Tieghemostelium</taxon>
    </lineage>
</organism>